<sequence length="425" mass="49320">MRNKRKALNARVEVEEDRISKMPDHILHNILSPLPTKDVVATSVLSTRWRDVWTSIPILEFKSLDFKRRRMFNKLVLPILHRYNLNRVERFNDDGTRAPMSFMNSVDRVLFFHDLTLLQKFTLQIQCSEDCDQSRIHAWISAILRHKVRELNLNIDLKVPFGFPYRLFASSSLVKLVIEMDGALRLPTSISFPSLKIFILILINFRDGDLNEKLFCSCPVLEDLHLKNCCWVNYLEFRFSSPSLKFLTIEEYETVNEDDLEKLETVNNLGCCIMIQAPNLVSFRYATDYMPRNYLDLELPSLSDADVIFPAQVLSVEGLHYCASTLLQGLSTVKSLKLSSEIFQGFHYCSRIRKSLPKRFKLIHLKNVDVRCYRVKEDFNMVLFFYKNAPHLDGINVGNSVRPSKLPIRRPKVQRGAISEGTNHS</sequence>
<reference evidence="2 3" key="1">
    <citation type="journal article" date="2020" name="IScience">
        <title>Genome Sequencing of the Endangered Kingdonia uniflora (Circaeasteraceae, Ranunculales) Reveals Potential Mechanisms of Evolutionary Specialization.</title>
        <authorList>
            <person name="Sun Y."/>
            <person name="Deng T."/>
            <person name="Zhang A."/>
            <person name="Moore M.J."/>
            <person name="Landis J.B."/>
            <person name="Lin N."/>
            <person name="Zhang H."/>
            <person name="Zhang X."/>
            <person name="Huang J."/>
            <person name="Zhang X."/>
            <person name="Sun H."/>
            <person name="Wang H."/>
        </authorList>
    </citation>
    <scope>NUCLEOTIDE SEQUENCE [LARGE SCALE GENOMIC DNA]</scope>
    <source>
        <strain evidence="2">TB1705</strain>
        <tissue evidence="2">Leaf</tissue>
    </source>
</reference>
<organism evidence="2 3">
    <name type="scientific">Kingdonia uniflora</name>
    <dbReference type="NCBI Taxonomy" id="39325"/>
    <lineage>
        <taxon>Eukaryota</taxon>
        <taxon>Viridiplantae</taxon>
        <taxon>Streptophyta</taxon>
        <taxon>Embryophyta</taxon>
        <taxon>Tracheophyta</taxon>
        <taxon>Spermatophyta</taxon>
        <taxon>Magnoliopsida</taxon>
        <taxon>Ranunculales</taxon>
        <taxon>Circaeasteraceae</taxon>
        <taxon>Kingdonia</taxon>
    </lineage>
</organism>
<dbReference type="EMBL" id="JACGCM010000923">
    <property type="protein sequence ID" value="KAF6164643.1"/>
    <property type="molecule type" value="Genomic_DNA"/>
</dbReference>
<dbReference type="PANTHER" id="PTHR31900:SF30">
    <property type="entry name" value="SUPERFAMILY PROTEIN, PUTATIVE-RELATED"/>
    <property type="match status" value="1"/>
</dbReference>
<dbReference type="InterPro" id="IPR001810">
    <property type="entry name" value="F-box_dom"/>
</dbReference>
<dbReference type="Proteomes" id="UP000541444">
    <property type="component" value="Unassembled WGS sequence"/>
</dbReference>
<evidence type="ECO:0000259" key="1">
    <source>
        <dbReference type="PROSITE" id="PS50181"/>
    </source>
</evidence>
<dbReference type="AlphaFoldDB" id="A0A7J7NC28"/>
<proteinExistence type="predicted"/>
<dbReference type="PROSITE" id="PS50181">
    <property type="entry name" value="FBOX"/>
    <property type="match status" value="1"/>
</dbReference>
<dbReference type="Pfam" id="PF24758">
    <property type="entry name" value="LRR_At5g56370"/>
    <property type="match status" value="1"/>
</dbReference>
<dbReference type="InterPro" id="IPR050232">
    <property type="entry name" value="FBL13/AtMIF1-like"/>
</dbReference>
<dbReference type="InterPro" id="IPR055411">
    <property type="entry name" value="LRR_FXL15/At3g58940/PEG3-like"/>
</dbReference>
<feature type="domain" description="F-box" evidence="1">
    <location>
        <begin position="16"/>
        <end position="64"/>
    </location>
</feature>
<dbReference type="Pfam" id="PF00646">
    <property type="entry name" value="F-box"/>
    <property type="match status" value="1"/>
</dbReference>
<evidence type="ECO:0000313" key="3">
    <source>
        <dbReference type="Proteomes" id="UP000541444"/>
    </source>
</evidence>
<dbReference type="Gene3D" id="1.20.1280.50">
    <property type="match status" value="1"/>
</dbReference>
<gene>
    <name evidence="2" type="ORF">GIB67_032871</name>
</gene>
<dbReference type="CDD" id="cd22160">
    <property type="entry name" value="F-box_AtFBL13-like"/>
    <property type="match status" value="1"/>
</dbReference>
<dbReference type="InterPro" id="IPR053781">
    <property type="entry name" value="F-box_AtFBL13-like"/>
</dbReference>
<name>A0A7J7NC28_9MAGN</name>
<keyword evidence="3" id="KW-1185">Reference proteome</keyword>
<protein>
    <recommendedName>
        <fullName evidence="1">F-box domain-containing protein</fullName>
    </recommendedName>
</protein>
<dbReference type="PANTHER" id="PTHR31900">
    <property type="entry name" value="F-BOX/RNI SUPERFAMILY PROTEIN-RELATED"/>
    <property type="match status" value="1"/>
</dbReference>
<dbReference type="InterPro" id="IPR036047">
    <property type="entry name" value="F-box-like_dom_sf"/>
</dbReference>
<evidence type="ECO:0000313" key="2">
    <source>
        <dbReference type="EMBL" id="KAF6164643.1"/>
    </source>
</evidence>
<accession>A0A7J7NC28</accession>
<comment type="caution">
    <text evidence="2">The sequence shown here is derived from an EMBL/GenBank/DDBJ whole genome shotgun (WGS) entry which is preliminary data.</text>
</comment>
<dbReference type="OrthoDB" id="612216at2759"/>
<dbReference type="SMART" id="SM00256">
    <property type="entry name" value="FBOX"/>
    <property type="match status" value="1"/>
</dbReference>
<dbReference type="SUPFAM" id="SSF81383">
    <property type="entry name" value="F-box domain"/>
    <property type="match status" value="1"/>
</dbReference>